<dbReference type="Proteomes" id="UP000663852">
    <property type="component" value="Unassembled WGS sequence"/>
</dbReference>
<evidence type="ECO:0000256" key="8">
    <source>
        <dbReference type="ARBA" id="ARBA00022989"/>
    </source>
</evidence>
<dbReference type="InterPro" id="IPR050174">
    <property type="entry name" value="Protocadherin/Cadherin-CA"/>
</dbReference>
<keyword evidence="3 12" id="KW-0812">Transmembrane</keyword>
<feature type="domain" description="Cadherin" evidence="14">
    <location>
        <begin position="345"/>
        <end position="459"/>
    </location>
</feature>
<sequence length="986" mass="112222">MFALITFLLLVPSIYSHTIFKYTIEEKSPLDTIVTDFSQELRLNTSAFFRIYELLPFNENFFAIDNQTGQLKVRSRIDRDQMCSRQQCSCDSCEIILQLLVDIQGKILSKLVQIKIKDLNDHSPNFPSQSIIPIIYIKENVPLGYRIVLPSANDPDEGSNSVQSYRLHGLNSDDFDIDFSSFDIPYLIVRSSLDRHRQSFYSLTLIASDHGDQSRSDSIQLDIRIVDSNDPIPTFLQTVYNVDIREDTVIGTTILNIEAISDKNGKIFYELLTESPFIIDRLTGQIQLSKALDYEREKSYRLTIKAYEQSIPTYANIFIRIIDVNDNPVSIRILVEGNTTLQRKESDKTVLFTPENTLVGTTIAHVILNDLDSFANGNPYLQLRTSEPPLPLIYKLIYQNNFQNLKLYSLILHQNLDRETKSIYDNIQFLAYDSGTPTLHTQLVVSLNITDINDCIPKLLTNSSIYQVNENNPIGYLIDRLRAYDCDLGDNARVGYRLLNQTNLLILNSQTGELSLNQSIDFEKLNRFHGKNRTTIDLDFLIELRDYGQPSLSNQTKITLRIHDMNDHSPEFDQHQSYNWTYSKEMLQPGIVLGRIIATDADSGLFGFLHYSIRSLNPCLILNITSLGYVYIPHEFSITKCSLSPSSTFEVTATDYDPVNARSTTQTLIINLHSNSSPEEFLPKLLPLSLQRTTVDVHTKDHTAFIIDITTLSNRTYEPRISLIHGHLVPCWNISSSGELRLISHPLASSYFLSFDLVDDYKQSHSIYKLQIDICNSSILNSCQLFRSSNNKLVLIYAMSLALSITFLCIVIFSIIICLCCRKSQQENDKLASMHHHSFLQYNDDYHNEKIDTASDQYKNASDSTIRDDDHDSACIVNGHSASSTTSSSNDTWYNRKESTIEMQPTSIYQYDIKLAELLRKNPNPPCIYLSDLPPIPQSSSTDYGFSSLNLSKSSSTSTISNHQPETLIERSTKMKSFISSHECVV</sequence>
<feature type="domain" description="Cadherin" evidence="14">
    <location>
        <begin position="137"/>
        <end position="235"/>
    </location>
</feature>
<evidence type="ECO:0000256" key="11">
    <source>
        <dbReference type="PROSITE-ProRule" id="PRU00043"/>
    </source>
</evidence>
<evidence type="ECO:0000256" key="13">
    <source>
        <dbReference type="SAM" id="SignalP"/>
    </source>
</evidence>
<dbReference type="Proteomes" id="UP000663828">
    <property type="component" value="Unassembled WGS sequence"/>
</dbReference>
<dbReference type="EMBL" id="CAJNOJ010000080">
    <property type="protein sequence ID" value="CAF1057638.1"/>
    <property type="molecule type" value="Genomic_DNA"/>
</dbReference>
<dbReference type="CDD" id="cd11304">
    <property type="entry name" value="Cadherin_repeat"/>
    <property type="match status" value="6"/>
</dbReference>
<evidence type="ECO:0000313" key="15">
    <source>
        <dbReference type="EMBL" id="CAF1057638.1"/>
    </source>
</evidence>
<evidence type="ECO:0000313" key="17">
    <source>
        <dbReference type="Proteomes" id="UP000663828"/>
    </source>
</evidence>
<reference evidence="15" key="1">
    <citation type="submission" date="2021-02" db="EMBL/GenBank/DDBJ databases">
        <authorList>
            <person name="Nowell W R."/>
        </authorList>
    </citation>
    <scope>NUCLEOTIDE SEQUENCE</scope>
</reference>
<feature type="transmembrane region" description="Helical" evidence="12">
    <location>
        <begin position="794"/>
        <end position="821"/>
    </location>
</feature>
<dbReference type="InterPro" id="IPR013164">
    <property type="entry name" value="Cadherin_N"/>
</dbReference>
<protein>
    <recommendedName>
        <fullName evidence="14">Cadherin domain-containing protein</fullName>
    </recommendedName>
</protein>
<evidence type="ECO:0000256" key="10">
    <source>
        <dbReference type="ARBA" id="ARBA00023180"/>
    </source>
</evidence>
<dbReference type="Gene3D" id="2.60.40.60">
    <property type="entry name" value="Cadherins"/>
    <property type="match status" value="6"/>
</dbReference>
<evidence type="ECO:0000256" key="9">
    <source>
        <dbReference type="ARBA" id="ARBA00023136"/>
    </source>
</evidence>
<comment type="caution">
    <text evidence="15">The sequence shown here is derived from an EMBL/GenBank/DDBJ whole genome shotgun (WGS) entry which is preliminary data.</text>
</comment>
<evidence type="ECO:0000256" key="6">
    <source>
        <dbReference type="ARBA" id="ARBA00022837"/>
    </source>
</evidence>
<keyword evidence="8 12" id="KW-1133">Transmembrane helix</keyword>
<dbReference type="Pfam" id="PF08266">
    <property type="entry name" value="Cadherin_2"/>
    <property type="match status" value="1"/>
</dbReference>
<dbReference type="PROSITE" id="PS00232">
    <property type="entry name" value="CADHERIN_1"/>
    <property type="match status" value="2"/>
</dbReference>
<keyword evidence="5" id="KW-0677">Repeat</keyword>
<evidence type="ECO:0000256" key="2">
    <source>
        <dbReference type="ARBA" id="ARBA00022475"/>
    </source>
</evidence>
<evidence type="ECO:0000313" key="16">
    <source>
        <dbReference type="EMBL" id="CAF1567663.1"/>
    </source>
</evidence>
<keyword evidence="6 11" id="KW-0106">Calcium</keyword>
<keyword evidence="10" id="KW-0325">Glycoprotein</keyword>
<dbReference type="Pfam" id="PF00028">
    <property type="entry name" value="Cadherin"/>
    <property type="match status" value="3"/>
</dbReference>
<keyword evidence="2" id="KW-1003">Cell membrane</keyword>
<feature type="domain" description="Cadherin" evidence="14">
    <location>
        <begin position="236"/>
        <end position="330"/>
    </location>
</feature>
<dbReference type="InterPro" id="IPR002126">
    <property type="entry name" value="Cadherin-like_dom"/>
</dbReference>
<dbReference type="PRINTS" id="PR00205">
    <property type="entry name" value="CADHERIN"/>
</dbReference>
<name>A0A814L016_ADIRI</name>
<dbReference type="PANTHER" id="PTHR24028">
    <property type="entry name" value="CADHERIN-87A"/>
    <property type="match status" value="1"/>
</dbReference>
<dbReference type="EMBL" id="CAJNOR010005558">
    <property type="protein sequence ID" value="CAF1567663.1"/>
    <property type="molecule type" value="Genomic_DNA"/>
</dbReference>
<evidence type="ECO:0000256" key="12">
    <source>
        <dbReference type="SAM" id="Phobius"/>
    </source>
</evidence>
<dbReference type="GO" id="GO:0005509">
    <property type="term" value="F:calcium ion binding"/>
    <property type="evidence" value="ECO:0007669"/>
    <property type="project" value="UniProtKB-UniRule"/>
</dbReference>
<dbReference type="GO" id="GO:0007156">
    <property type="term" value="P:homophilic cell adhesion via plasma membrane adhesion molecules"/>
    <property type="evidence" value="ECO:0007669"/>
    <property type="project" value="InterPro"/>
</dbReference>
<keyword evidence="4 13" id="KW-0732">Signal</keyword>
<evidence type="ECO:0000313" key="18">
    <source>
        <dbReference type="Proteomes" id="UP000663852"/>
    </source>
</evidence>
<feature type="domain" description="Cadherin" evidence="14">
    <location>
        <begin position="16"/>
        <end position="126"/>
    </location>
</feature>
<dbReference type="PANTHER" id="PTHR24028:SF146">
    <property type="entry name" value="CADHERIN 96CB, ISOFORM D-RELATED"/>
    <property type="match status" value="1"/>
</dbReference>
<dbReference type="GO" id="GO:0005886">
    <property type="term" value="C:plasma membrane"/>
    <property type="evidence" value="ECO:0007669"/>
    <property type="project" value="UniProtKB-SubCell"/>
</dbReference>
<keyword evidence="9 12" id="KW-0472">Membrane</keyword>
<evidence type="ECO:0000256" key="5">
    <source>
        <dbReference type="ARBA" id="ARBA00022737"/>
    </source>
</evidence>
<feature type="chain" id="PRO_5036410410" description="Cadherin domain-containing protein" evidence="13">
    <location>
        <begin position="17"/>
        <end position="986"/>
    </location>
</feature>
<feature type="domain" description="Cadherin" evidence="14">
    <location>
        <begin position="460"/>
        <end position="572"/>
    </location>
</feature>
<evidence type="ECO:0000259" key="14">
    <source>
        <dbReference type="PROSITE" id="PS50268"/>
    </source>
</evidence>
<evidence type="ECO:0000256" key="7">
    <source>
        <dbReference type="ARBA" id="ARBA00022889"/>
    </source>
</evidence>
<dbReference type="PROSITE" id="PS50268">
    <property type="entry name" value="CADHERIN_2"/>
    <property type="match status" value="5"/>
</dbReference>
<comment type="subcellular location">
    <subcellularLocation>
        <location evidence="1">Cell membrane</location>
        <topology evidence="1">Single-pass type I membrane protein</topology>
    </subcellularLocation>
</comment>
<accession>A0A814L016</accession>
<feature type="signal peptide" evidence="13">
    <location>
        <begin position="1"/>
        <end position="16"/>
    </location>
</feature>
<dbReference type="InterPro" id="IPR020894">
    <property type="entry name" value="Cadherin_CS"/>
</dbReference>
<dbReference type="OrthoDB" id="6252479at2759"/>
<dbReference type="FunFam" id="2.60.40.60:FF:000007">
    <property type="entry name" value="Protocadherin alpha 2"/>
    <property type="match status" value="1"/>
</dbReference>
<organism evidence="15 18">
    <name type="scientific">Adineta ricciae</name>
    <name type="common">Rotifer</name>
    <dbReference type="NCBI Taxonomy" id="249248"/>
    <lineage>
        <taxon>Eukaryota</taxon>
        <taxon>Metazoa</taxon>
        <taxon>Spiralia</taxon>
        <taxon>Gnathifera</taxon>
        <taxon>Rotifera</taxon>
        <taxon>Eurotatoria</taxon>
        <taxon>Bdelloidea</taxon>
        <taxon>Adinetida</taxon>
        <taxon>Adinetidae</taxon>
        <taxon>Adineta</taxon>
    </lineage>
</organism>
<proteinExistence type="predicted"/>
<dbReference type="SMART" id="SM00112">
    <property type="entry name" value="CA"/>
    <property type="match status" value="6"/>
</dbReference>
<gene>
    <name evidence="15" type="ORF">EDS130_LOCUS17747</name>
    <name evidence="16" type="ORF">XAT740_LOCUS44168</name>
</gene>
<dbReference type="SUPFAM" id="SSF49313">
    <property type="entry name" value="Cadherin-like"/>
    <property type="match status" value="5"/>
</dbReference>
<evidence type="ECO:0000256" key="1">
    <source>
        <dbReference type="ARBA" id="ARBA00004251"/>
    </source>
</evidence>
<keyword evidence="7" id="KW-0130">Cell adhesion</keyword>
<evidence type="ECO:0000256" key="4">
    <source>
        <dbReference type="ARBA" id="ARBA00022729"/>
    </source>
</evidence>
<keyword evidence="17" id="KW-1185">Reference proteome</keyword>
<evidence type="ECO:0000256" key="3">
    <source>
        <dbReference type="ARBA" id="ARBA00022692"/>
    </source>
</evidence>
<dbReference type="AlphaFoldDB" id="A0A814L016"/>
<dbReference type="InterPro" id="IPR015919">
    <property type="entry name" value="Cadherin-like_sf"/>
</dbReference>